<sequence length="81" mass="8628">MNMANVKIRIRDGLIDRLRSMSGITSDEAFARTIGTSRSTLVDVKTGEREPSLAFAVGIAQAFGLGLSEIVVWESAETAAA</sequence>
<dbReference type="SUPFAM" id="SSF47413">
    <property type="entry name" value="lambda repressor-like DNA-binding domains"/>
    <property type="match status" value="1"/>
</dbReference>
<dbReference type="Proteomes" id="UP000036185">
    <property type="component" value="Chromosome"/>
</dbReference>
<evidence type="ECO:0000259" key="1">
    <source>
        <dbReference type="PROSITE" id="PS50943"/>
    </source>
</evidence>
<accession>A0ABN4GWN3</accession>
<name>A0ABN4GWN3_CORUL</name>
<dbReference type="CDD" id="cd00093">
    <property type="entry name" value="HTH_XRE"/>
    <property type="match status" value="1"/>
</dbReference>
<dbReference type="Gene3D" id="1.10.260.40">
    <property type="entry name" value="lambda repressor-like DNA-binding domains"/>
    <property type="match status" value="1"/>
</dbReference>
<protein>
    <submittedName>
        <fullName evidence="2">Transcriptional regulator</fullName>
    </submittedName>
</protein>
<evidence type="ECO:0000313" key="2">
    <source>
        <dbReference type="EMBL" id="AKN76147.1"/>
    </source>
</evidence>
<reference evidence="2 3" key="1">
    <citation type="journal article" date="2014" name="Int. J. Syst. Evol. Microbiol.">
        <title>Draft Genome Sequence of Corynebacterium ulcerans FRC58, Isolated from the Bronchitic Aspiration of a Patient in France.</title>
        <authorList>
            <person name="Silva Ado S."/>
            <person name="Barauna R.A."/>
            <person name="de Sa P.C."/>
            <person name="das Gracas D.A."/>
            <person name="Carneiro A.R."/>
            <person name="Thouvenin M."/>
            <person name="Azevedo V."/>
            <person name="Badell E."/>
            <person name="Guiso N."/>
            <person name="da Silva A.L."/>
            <person name="Ramos R.T."/>
        </authorList>
    </citation>
    <scope>NUCLEOTIDE SEQUENCE [LARGE SCALE GENOMIC DNA]</scope>
    <source>
        <strain evidence="2 3">FRC58</strain>
    </source>
</reference>
<dbReference type="PROSITE" id="PS50943">
    <property type="entry name" value="HTH_CROC1"/>
    <property type="match status" value="1"/>
</dbReference>
<dbReference type="EMBL" id="CP011913">
    <property type="protein sequence ID" value="AKN76147.1"/>
    <property type="molecule type" value="Genomic_DNA"/>
</dbReference>
<keyword evidence="3" id="KW-1185">Reference proteome</keyword>
<gene>
    <name evidence="2" type="ORF">CulFRC58_0293</name>
</gene>
<proteinExistence type="predicted"/>
<dbReference type="InterPro" id="IPR010982">
    <property type="entry name" value="Lambda_DNA-bd_dom_sf"/>
</dbReference>
<evidence type="ECO:0000313" key="3">
    <source>
        <dbReference type="Proteomes" id="UP000036185"/>
    </source>
</evidence>
<dbReference type="SMART" id="SM00530">
    <property type="entry name" value="HTH_XRE"/>
    <property type="match status" value="1"/>
</dbReference>
<organism evidence="2 3">
    <name type="scientific">Corynebacterium ulcerans FRC58</name>
    <dbReference type="NCBI Taxonomy" id="1408268"/>
    <lineage>
        <taxon>Bacteria</taxon>
        <taxon>Bacillati</taxon>
        <taxon>Actinomycetota</taxon>
        <taxon>Actinomycetes</taxon>
        <taxon>Mycobacteriales</taxon>
        <taxon>Corynebacteriaceae</taxon>
        <taxon>Corynebacterium</taxon>
    </lineage>
</organism>
<feature type="domain" description="HTH cro/C1-type" evidence="1">
    <location>
        <begin position="28"/>
        <end position="70"/>
    </location>
</feature>
<dbReference type="Pfam" id="PF01381">
    <property type="entry name" value="HTH_3"/>
    <property type="match status" value="1"/>
</dbReference>
<dbReference type="InterPro" id="IPR001387">
    <property type="entry name" value="Cro/C1-type_HTH"/>
</dbReference>